<dbReference type="Gene3D" id="3.90.1150.10">
    <property type="entry name" value="Aspartate Aminotransferase, domain 1"/>
    <property type="match status" value="1"/>
</dbReference>
<evidence type="ECO:0000256" key="7">
    <source>
        <dbReference type="RuleBase" id="RU000481"/>
    </source>
</evidence>
<keyword evidence="5 7" id="KW-0808">Transferase</keyword>
<dbReference type="FunFam" id="3.40.640.10:FF:000033">
    <property type="entry name" value="Aspartate aminotransferase"/>
    <property type="match status" value="1"/>
</dbReference>
<dbReference type="Proteomes" id="UP000317265">
    <property type="component" value="Unassembled WGS sequence"/>
</dbReference>
<name>A0A520KFX6_9CREN</name>
<dbReference type="InterPro" id="IPR015422">
    <property type="entry name" value="PyrdxlP-dep_Trfase_small"/>
</dbReference>
<dbReference type="Proteomes" id="UP000316080">
    <property type="component" value="Unassembled WGS sequence"/>
</dbReference>
<dbReference type="AlphaFoldDB" id="A0A520KFX6"/>
<dbReference type="EMBL" id="QNVI01000044">
    <property type="protein sequence ID" value="TDA38715.1"/>
    <property type="molecule type" value="Genomic_DNA"/>
</dbReference>
<evidence type="ECO:0000313" key="11">
    <source>
        <dbReference type="Proteomes" id="UP000316080"/>
    </source>
</evidence>
<evidence type="ECO:0000256" key="5">
    <source>
        <dbReference type="ARBA" id="ARBA00022679"/>
    </source>
</evidence>
<evidence type="ECO:0000313" key="12">
    <source>
        <dbReference type="Proteomes" id="UP000317265"/>
    </source>
</evidence>
<dbReference type="PROSITE" id="PS00105">
    <property type="entry name" value="AA_TRANSFER_CLASS_1"/>
    <property type="match status" value="1"/>
</dbReference>
<evidence type="ECO:0000259" key="8">
    <source>
        <dbReference type="Pfam" id="PF00155"/>
    </source>
</evidence>
<evidence type="ECO:0000256" key="4">
    <source>
        <dbReference type="ARBA" id="ARBA00022576"/>
    </source>
</evidence>
<evidence type="ECO:0000256" key="6">
    <source>
        <dbReference type="ARBA" id="ARBA00022898"/>
    </source>
</evidence>
<comment type="cofactor">
    <cofactor evidence="1 7">
        <name>pyridoxal 5'-phosphate</name>
        <dbReference type="ChEBI" id="CHEBI:597326"/>
    </cofactor>
</comment>
<organism evidence="9 11">
    <name type="scientific">Thermoproteota archaeon</name>
    <dbReference type="NCBI Taxonomy" id="2056631"/>
    <lineage>
        <taxon>Archaea</taxon>
        <taxon>Thermoproteota</taxon>
    </lineage>
</organism>
<keyword evidence="6" id="KW-0663">Pyridoxal phosphate</keyword>
<keyword evidence="4 7" id="KW-0032">Aminotransferase</keyword>
<evidence type="ECO:0000256" key="1">
    <source>
        <dbReference type="ARBA" id="ARBA00001933"/>
    </source>
</evidence>
<dbReference type="GO" id="GO:0006520">
    <property type="term" value="P:amino acid metabolic process"/>
    <property type="evidence" value="ECO:0007669"/>
    <property type="project" value="InterPro"/>
</dbReference>
<comment type="subunit">
    <text evidence="3">Homodimer.</text>
</comment>
<protein>
    <recommendedName>
        <fullName evidence="7">Aminotransferase</fullName>
        <ecNumber evidence="7">2.6.1.-</ecNumber>
    </recommendedName>
</protein>
<dbReference type="InterPro" id="IPR004839">
    <property type="entry name" value="Aminotransferase_I/II_large"/>
</dbReference>
<dbReference type="InterPro" id="IPR015421">
    <property type="entry name" value="PyrdxlP-dep_Trfase_major"/>
</dbReference>
<dbReference type="GO" id="GO:0008483">
    <property type="term" value="F:transaminase activity"/>
    <property type="evidence" value="ECO:0007669"/>
    <property type="project" value="UniProtKB-KW"/>
</dbReference>
<dbReference type="GO" id="GO:0030170">
    <property type="term" value="F:pyridoxal phosphate binding"/>
    <property type="evidence" value="ECO:0007669"/>
    <property type="project" value="InterPro"/>
</dbReference>
<dbReference type="CDD" id="cd00609">
    <property type="entry name" value="AAT_like"/>
    <property type="match status" value="1"/>
</dbReference>
<dbReference type="InterPro" id="IPR015424">
    <property type="entry name" value="PyrdxlP-dep_Trfase"/>
</dbReference>
<evidence type="ECO:0000313" key="9">
    <source>
        <dbReference type="EMBL" id="RZN56542.1"/>
    </source>
</evidence>
<dbReference type="EMBL" id="RXIH01000022">
    <property type="protein sequence ID" value="RZN56542.1"/>
    <property type="molecule type" value="Genomic_DNA"/>
</dbReference>
<evidence type="ECO:0000256" key="2">
    <source>
        <dbReference type="ARBA" id="ARBA00007441"/>
    </source>
</evidence>
<reference evidence="9 11" key="2">
    <citation type="journal article" date="2019" name="Nat. Microbiol.">
        <title>Wide diversity of methane and short-chain alkane metabolisms in uncultured archaea.</title>
        <authorList>
            <person name="Borrel G."/>
            <person name="Adam P.S."/>
            <person name="McKay L.J."/>
            <person name="Chen L.X."/>
            <person name="Sierra-Garcia I.N."/>
            <person name="Sieber C.M."/>
            <person name="Letourneur Q."/>
            <person name="Ghozlane A."/>
            <person name="Andersen G.L."/>
            <person name="Li W.J."/>
            <person name="Hallam S.J."/>
            <person name="Muyzer G."/>
            <person name="de Oliveira V.M."/>
            <person name="Inskeep W.P."/>
            <person name="Banfield J.F."/>
            <person name="Gribaldo S."/>
        </authorList>
    </citation>
    <scope>NUCLEOTIDE SEQUENCE [LARGE SCALE GENOMIC DNA]</scope>
    <source>
        <strain evidence="9">Verst-YHS</strain>
    </source>
</reference>
<proteinExistence type="inferred from homology"/>
<dbReference type="PANTHER" id="PTHR46383:SF1">
    <property type="entry name" value="ASPARTATE AMINOTRANSFERASE"/>
    <property type="match status" value="1"/>
</dbReference>
<dbReference type="PANTHER" id="PTHR46383">
    <property type="entry name" value="ASPARTATE AMINOTRANSFERASE"/>
    <property type="match status" value="1"/>
</dbReference>
<accession>A0A520KFX6</accession>
<evidence type="ECO:0000313" key="10">
    <source>
        <dbReference type="EMBL" id="TDA38715.1"/>
    </source>
</evidence>
<dbReference type="InterPro" id="IPR050596">
    <property type="entry name" value="AspAT/PAT-like"/>
</dbReference>
<dbReference type="EC" id="2.6.1.-" evidence="7"/>
<dbReference type="InterPro" id="IPR004838">
    <property type="entry name" value="NHTrfase_class1_PyrdxlP-BS"/>
</dbReference>
<reference evidence="10 12" key="1">
    <citation type="journal article" date="2019" name="Nat. Microbiol.">
        <title>Expanding anaerobic alkane metabolism in the domain of Archaea.</title>
        <authorList>
            <person name="Wang Y."/>
            <person name="Wegener G."/>
            <person name="Hou J."/>
            <person name="Wang F."/>
            <person name="Xiao X."/>
        </authorList>
    </citation>
    <scope>NUCLEOTIDE SEQUENCE [LARGE SCALE GENOMIC DNA]</scope>
    <source>
        <strain evidence="10">WYZ-LMO11</strain>
    </source>
</reference>
<comment type="caution">
    <text evidence="9">The sequence shown here is derived from an EMBL/GenBank/DDBJ whole genome shotgun (WGS) entry which is preliminary data.</text>
</comment>
<feature type="domain" description="Aminotransferase class I/classII large" evidence="8">
    <location>
        <begin position="30"/>
        <end position="374"/>
    </location>
</feature>
<dbReference type="Gene3D" id="3.40.640.10">
    <property type="entry name" value="Type I PLP-dependent aspartate aminotransferase-like (Major domain)"/>
    <property type="match status" value="1"/>
</dbReference>
<dbReference type="SUPFAM" id="SSF53383">
    <property type="entry name" value="PLP-dependent transferases"/>
    <property type="match status" value="1"/>
</dbReference>
<evidence type="ECO:0000256" key="3">
    <source>
        <dbReference type="ARBA" id="ARBA00011738"/>
    </source>
</evidence>
<sequence>MLSKRVLNLKESGTLKAMIKAKELQAKGIKVIQLDVGEPDFPTPINIIKAAEKAMEEGFTHYTPSLGIPELREAIANKLREENKIDVSKDNIIITPGSKQAIFYAVMALIDEGDEVIIPTPAWSSYMEIVTLAGGKVREVPENNDFSLNIEKIKEVITERTKLIIINSPNNPTGHVMDIKEIRELCELVLDSNLFVLSDEIYEKLIYEGQHVSIASLPNMEERTITINGFSKTYAMTGWRLGYVVAPKNLISAMNKIQQHTATCATSFAQIAAIEALKPHTPIMPMIEEFKRRRDYICKALEKLSFKFVKPKGAFYVFPEIPIDNMNSNEFCDLLLEKYGVSVTPGTAFGNYNKHIRISYANSMENIEEAMKRIEMFINEIR</sequence>
<comment type="similarity">
    <text evidence="2 7">Belongs to the class-I pyridoxal-phosphate-dependent aminotransferase family.</text>
</comment>
<gene>
    <name evidence="10" type="ORF">DSO09_03915</name>
    <name evidence="9" type="ORF">EF809_02685</name>
</gene>
<dbReference type="Pfam" id="PF00155">
    <property type="entry name" value="Aminotran_1_2"/>
    <property type="match status" value="1"/>
</dbReference>